<feature type="domain" description="GmrSD restriction endonucleases C-terminal" evidence="2">
    <location>
        <begin position="447"/>
        <end position="593"/>
    </location>
</feature>
<sequence length="601" mass="69287">MKITPTTLTITQLLSNESEQFVVPAYQRRYSWHSKHIAELFDDINLLEKGGETHLLGSIVCLTSSHGVGINELELVDGQQRISTIMLFLNAMKEKYKLLDMKKEADKLSNYLFCSDFNAEQNNKLVLGDLDSRDFNLIMGGRTLEKVINKRLLEAYNQISGLIENLPPQKLDDFKYKFTNQVNVIRLDVAESKDAFKLFETINNRGLNLSPADIIKNYLLGNASIADGNTLEEVKTDWSHLIISMDGLPLDEFFRQYVNGLLGRKVSFTLLIDTFKNYFLENVKTGDIPIEHTEYSPEVIEETEMSLVEDDNLSGETENNSTEPVLEKTPVKKMSINKFVAKLRKAADVYSKILNHNFSDTRVNRHMQNLQKIRSFASYTFILNLMQREIDINKKLEILKQIETFMLRRNIAEYRTAELDDIFSKLTTIKNDNIVETVKLTLKNHLPSDVEFKERFIQHDFKGQSENRAKYVLEQIEYELSGNTGEKYLGSGDEVHLEHIIPQTITTKKSKEEYGDWEKYLGEEGTKMHRTMVPKIGNLTLLAAPLNIKASNNPFLAKKQEYAKSDIKITKHLLRFDEFKMLQIDKRSRDLAKKAVKIWSL</sequence>
<dbReference type="PANTHER" id="PTHR35149:SF2">
    <property type="entry name" value="DUF262 DOMAIN-CONTAINING PROTEIN"/>
    <property type="match status" value="1"/>
</dbReference>
<evidence type="ECO:0000259" key="2">
    <source>
        <dbReference type="Pfam" id="PF07510"/>
    </source>
</evidence>
<dbReference type="Proteomes" id="UP000176741">
    <property type="component" value="Unassembled WGS sequence"/>
</dbReference>
<evidence type="ECO:0000313" key="3">
    <source>
        <dbReference type="EMBL" id="OGM20984.1"/>
    </source>
</evidence>
<protein>
    <recommendedName>
        <fullName evidence="5">DUF262 domain-containing protein</fullName>
    </recommendedName>
</protein>
<evidence type="ECO:0008006" key="5">
    <source>
        <dbReference type="Google" id="ProtNLM"/>
    </source>
</evidence>
<dbReference type="Pfam" id="PF07510">
    <property type="entry name" value="GmrSD_C"/>
    <property type="match status" value="1"/>
</dbReference>
<feature type="domain" description="GmrSD restriction endonucleases N-terminal" evidence="1">
    <location>
        <begin position="10"/>
        <end position="220"/>
    </location>
</feature>
<accession>A0A1F7Y102</accession>
<dbReference type="AlphaFoldDB" id="A0A1F7Y102"/>
<name>A0A1F7Y102_9BACT</name>
<dbReference type="InterPro" id="IPR011089">
    <property type="entry name" value="GmrSD_C"/>
</dbReference>
<proteinExistence type="predicted"/>
<dbReference type="InterPro" id="IPR004919">
    <property type="entry name" value="GmrSD_N"/>
</dbReference>
<dbReference type="PANTHER" id="PTHR35149">
    <property type="entry name" value="SLL5132 PROTEIN"/>
    <property type="match status" value="1"/>
</dbReference>
<dbReference type="EMBL" id="MGGD01000022">
    <property type="protein sequence ID" value="OGM20984.1"/>
    <property type="molecule type" value="Genomic_DNA"/>
</dbReference>
<evidence type="ECO:0000259" key="1">
    <source>
        <dbReference type="Pfam" id="PF03235"/>
    </source>
</evidence>
<gene>
    <name evidence="3" type="ORF">A2771_00260</name>
</gene>
<evidence type="ECO:0000313" key="4">
    <source>
        <dbReference type="Proteomes" id="UP000176741"/>
    </source>
</evidence>
<dbReference type="Pfam" id="PF03235">
    <property type="entry name" value="GmrSD_N"/>
    <property type="match status" value="1"/>
</dbReference>
<comment type="caution">
    <text evidence="3">The sequence shown here is derived from an EMBL/GenBank/DDBJ whole genome shotgun (WGS) entry which is preliminary data.</text>
</comment>
<reference evidence="3 4" key="1">
    <citation type="journal article" date="2016" name="Nat. Commun.">
        <title>Thousands of microbial genomes shed light on interconnected biogeochemical processes in an aquifer system.</title>
        <authorList>
            <person name="Anantharaman K."/>
            <person name="Brown C.T."/>
            <person name="Hug L.A."/>
            <person name="Sharon I."/>
            <person name="Castelle C.J."/>
            <person name="Probst A.J."/>
            <person name="Thomas B.C."/>
            <person name="Singh A."/>
            <person name="Wilkins M.J."/>
            <person name="Karaoz U."/>
            <person name="Brodie E.L."/>
            <person name="Williams K.H."/>
            <person name="Hubbard S.S."/>
            <person name="Banfield J.F."/>
        </authorList>
    </citation>
    <scope>NUCLEOTIDE SEQUENCE [LARGE SCALE GENOMIC DNA]</scope>
</reference>
<organism evidence="3 4">
    <name type="scientific">Candidatus Woesebacteria bacterium RIFCSPHIGHO2_01_FULL_38_26b</name>
    <dbReference type="NCBI Taxonomy" id="1802491"/>
    <lineage>
        <taxon>Bacteria</taxon>
        <taxon>Candidatus Woeseibacteriota</taxon>
    </lineage>
</organism>